<gene>
    <name evidence="1" type="ORF">LEA_18470</name>
</gene>
<evidence type="ECO:0000313" key="1">
    <source>
        <dbReference type="EMBL" id="EKC49285.1"/>
    </source>
</evidence>
<feature type="non-terminal residue" evidence="1">
    <location>
        <position position="1"/>
    </location>
</feature>
<reference evidence="1" key="1">
    <citation type="journal article" date="2013" name="Environ. Microbiol.">
        <title>Microbiota from the distal guts of lean and obese adolescents exhibit partial functional redundancy besides clear differences in community structure.</title>
        <authorList>
            <person name="Ferrer M."/>
            <person name="Ruiz A."/>
            <person name="Lanza F."/>
            <person name="Haange S.B."/>
            <person name="Oberbach A."/>
            <person name="Till H."/>
            <person name="Bargiela R."/>
            <person name="Campoy C."/>
            <person name="Segura M.T."/>
            <person name="Richter M."/>
            <person name="von Bergen M."/>
            <person name="Seifert J."/>
            <person name="Suarez A."/>
        </authorList>
    </citation>
    <scope>NUCLEOTIDE SEQUENCE</scope>
</reference>
<organism evidence="1">
    <name type="scientific">human gut metagenome</name>
    <dbReference type="NCBI Taxonomy" id="408170"/>
    <lineage>
        <taxon>unclassified sequences</taxon>
        <taxon>metagenomes</taxon>
        <taxon>organismal metagenomes</taxon>
    </lineage>
</organism>
<dbReference type="AlphaFoldDB" id="K1S6B6"/>
<accession>K1S6B6</accession>
<dbReference type="EMBL" id="AJWY01012673">
    <property type="protein sequence ID" value="EKC49285.1"/>
    <property type="molecule type" value="Genomic_DNA"/>
</dbReference>
<sequence length="114" mass="12055">KPNWYAKGGLFNGAQVIGIGEAGSEAVLPLENPRTMKKIADSIVSSSDGSMGLTKEEMAKAVAQGVEMAMSMNSGNKNPQYIMNSIILDGSEIAKAVTKAQNDTDSRFKPSPAY</sequence>
<protein>
    <submittedName>
        <fullName evidence="1">Uncharacterized protein</fullName>
    </submittedName>
</protein>
<comment type="caution">
    <text evidence="1">The sequence shown here is derived from an EMBL/GenBank/DDBJ whole genome shotgun (WGS) entry which is preliminary data.</text>
</comment>
<proteinExistence type="predicted"/>
<name>K1S6B6_9ZZZZ</name>